<reference evidence="11" key="1">
    <citation type="journal article" date="2019" name="Int. J. Syst. Evol. Microbiol.">
        <title>The Global Catalogue of Microorganisms (GCM) 10K type strain sequencing project: providing services to taxonomists for standard genome sequencing and annotation.</title>
        <authorList>
            <consortium name="The Broad Institute Genomics Platform"/>
            <consortium name="The Broad Institute Genome Sequencing Center for Infectious Disease"/>
            <person name="Wu L."/>
            <person name="Ma J."/>
        </authorList>
    </citation>
    <scope>NUCLEOTIDE SEQUENCE [LARGE SCALE GENOMIC DNA]</scope>
    <source>
        <strain evidence="11">NBRC 103632</strain>
    </source>
</reference>
<dbReference type="GO" id="GO:0004888">
    <property type="term" value="F:transmembrane signaling receptor activity"/>
    <property type="evidence" value="ECO:0007669"/>
    <property type="project" value="InterPro"/>
</dbReference>
<keyword evidence="11" id="KW-1185">Reference proteome</keyword>
<dbReference type="CDD" id="cd06225">
    <property type="entry name" value="HAMP"/>
    <property type="match status" value="1"/>
</dbReference>
<evidence type="ECO:0000313" key="11">
    <source>
        <dbReference type="Proteomes" id="UP001157440"/>
    </source>
</evidence>
<dbReference type="SUPFAM" id="SSF58104">
    <property type="entry name" value="Methyl-accepting chemotaxis protein (MCP) signaling domain"/>
    <property type="match status" value="1"/>
</dbReference>
<evidence type="ECO:0000313" key="10">
    <source>
        <dbReference type="EMBL" id="GLS70489.1"/>
    </source>
</evidence>
<gene>
    <name evidence="10" type="ORF">GCM10007890_25020</name>
</gene>
<name>A0AA37TGV8_9HYPH</name>
<dbReference type="GO" id="GO:0007165">
    <property type="term" value="P:signal transduction"/>
    <property type="evidence" value="ECO:0007669"/>
    <property type="project" value="UniProtKB-KW"/>
</dbReference>
<dbReference type="InterPro" id="IPR004090">
    <property type="entry name" value="Chemotax_Me-accpt_rcpt"/>
</dbReference>
<keyword evidence="6" id="KW-0812">Transmembrane</keyword>
<dbReference type="Pfam" id="PF00672">
    <property type="entry name" value="HAMP"/>
    <property type="match status" value="1"/>
</dbReference>
<evidence type="ECO:0000256" key="5">
    <source>
        <dbReference type="PROSITE-ProRule" id="PRU00284"/>
    </source>
</evidence>
<dbReference type="InterPro" id="IPR000727">
    <property type="entry name" value="T_SNARE_dom"/>
</dbReference>
<dbReference type="PANTHER" id="PTHR32089:SF112">
    <property type="entry name" value="LYSOZYME-LIKE PROTEIN-RELATED"/>
    <property type="match status" value="1"/>
</dbReference>
<evidence type="ECO:0000259" key="8">
    <source>
        <dbReference type="PROSITE" id="PS50192"/>
    </source>
</evidence>
<feature type="domain" description="T-SNARE coiled-coil homology" evidence="8">
    <location>
        <begin position="454"/>
        <end position="516"/>
    </location>
</feature>
<dbReference type="PRINTS" id="PR00260">
    <property type="entry name" value="CHEMTRNSDUCR"/>
</dbReference>
<dbReference type="GO" id="GO:0005886">
    <property type="term" value="C:plasma membrane"/>
    <property type="evidence" value="ECO:0007669"/>
    <property type="project" value="UniProtKB-SubCell"/>
</dbReference>
<dbReference type="PROSITE" id="PS50111">
    <property type="entry name" value="CHEMOTAXIS_TRANSDUC_2"/>
    <property type="match status" value="1"/>
</dbReference>
<dbReference type="Pfam" id="PF00015">
    <property type="entry name" value="MCPsignal"/>
    <property type="match status" value="1"/>
</dbReference>
<dbReference type="GO" id="GO:0006935">
    <property type="term" value="P:chemotaxis"/>
    <property type="evidence" value="ECO:0007669"/>
    <property type="project" value="InterPro"/>
</dbReference>
<evidence type="ECO:0000256" key="6">
    <source>
        <dbReference type="SAM" id="Phobius"/>
    </source>
</evidence>
<dbReference type="InterPro" id="IPR004089">
    <property type="entry name" value="MCPsignal_dom"/>
</dbReference>
<dbReference type="InterPro" id="IPR024478">
    <property type="entry name" value="HlyB_4HB_MCP"/>
</dbReference>
<comment type="subcellular location">
    <subcellularLocation>
        <location evidence="1">Cell inner membrane</location>
        <topology evidence="1">Multi-pass membrane protein</topology>
    </subcellularLocation>
</comment>
<feature type="domain" description="Methyl-accepting transducer" evidence="7">
    <location>
        <begin position="295"/>
        <end position="538"/>
    </location>
</feature>
<dbReference type="SMART" id="SM00304">
    <property type="entry name" value="HAMP"/>
    <property type="match status" value="1"/>
</dbReference>
<keyword evidence="6" id="KW-1133">Transmembrane helix</keyword>
<dbReference type="AlphaFoldDB" id="A0AA37TGV8"/>
<sequence>MRLSLKTKLSGLFIMLLLAAMIQGGVTLYKMQAVDQRLTELLDNAVPSINEAQAINAFVLRTRLWQFRYVTADTQAERDTSLKNADEMTRNRQAKVEAYRALVASKEEQAIYEDLLTKLAAQEKDWDRLRAFPADAHEQALAYFRGPMNANYLAASTATRALADLNIKTGAAAGQVARQSQTEAVQATVTILVVTVLIALGAMLYAFVGVSRPLAAMTQAMRRLADGDTEAAVPFAQRRDEIGDMSATVDVFKQNLLHARALEAETALARAGAEAQRRQAARDLADRFEASVGGIVGSVTAAATQLQATAQSLTATATQTAGQSTSAAAAAEEASTNVTTVAAAAEELGSSVNEIGRQVGSSADLAQAAVQEAGATAQLVQELSAAARRVGEVVDLISAIASQTNLLALNATIEAARAGAAGKGFAVVASEVKALADQTAKATAEISAQIGQIQGSTGQAVQAIDGIAGRIREISGMANSIAAAVEEQGAATQEIVRNVAEAATGTDAVTANVSGVAGSAEETGAAAAQVLASASEMARQAAHLGSEVERFLATVRAA</sequence>
<evidence type="ECO:0000259" key="9">
    <source>
        <dbReference type="PROSITE" id="PS50885"/>
    </source>
</evidence>
<keyword evidence="3 5" id="KW-0807">Transducer</keyword>
<dbReference type="Proteomes" id="UP001157440">
    <property type="component" value="Unassembled WGS sequence"/>
</dbReference>
<keyword evidence="2" id="KW-1003">Cell membrane</keyword>
<evidence type="ECO:0000256" key="4">
    <source>
        <dbReference type="ARBA" id="ARBA00029447"/>
    </source>
</evidence>
<dbReference type="EMBL" id="BSPL01000016">
    <property type="protein sequence ID" value="GLS70489.1"/>
    <property type="molecule type" value="Genomic_DNA"/>
</dbReference>
<dbReference type="Gene3D" id="1.10.287.950">
    <property type="entry name" value="Methyl-accepting chemotaxis protein"/>
    <property type="match status" value="1"/>
</dbReference>
<dbReference type="Gene3D" id="1.10.8.500">
    <property type="entry name" value="HAMP domain in histidine kinase"/>
    <property type="match status" value="1"/>
</dbReference>
<organism evidence="10 11">
    <name type="scientific">Methylobacterium tardum</name>
    <dbReference type="NCBI Taxonomy" id="374432"/>
    <lineage>
        <taxon>Bacteria</taxon>
        <taxon>Pseudomonadati</taxon>
        <taxon>Pseudomonadota</taxon>
        <taxon>Alphaproteobacteria</taxon>
        <taxon>Hyphomicrobiales</taxon>
        <taxon>Methylobacteriaceae</taxon>
        <taxon>Methylobacterium</taxon>
    </lineage>
</organism>
<dbReference type="PANTHER" id="PTHR32089">
    <property type="entry name" value="METHYL-ACCEPTING CHEMOTAXIS PROTEIN MCPB"/>
    <property type="match status" value="1"/>
</dbReference>
<dbReference type="SMART" id="SM00283">
    <property type="entry name" value="MA"/>
    <property type="match status" value="1"/>
</dbReference>
<keyword evidence="2" id="KW-0997">Cell inner membrane</keyword>
<accession>A0AA37TGV8</accession>
<evidence type="ECO:0000256" key="3">
    <source>
        <dbReference type="ARBA" id="ARBA00023224"/>
    </source>
</evidence>
<protein>
    <submittedName>
        <fullName evidence="10">Methyl-accepting chemotaxis protein</fullName>
    </submittedName>
</protein>
<dbReference type="PROSITE" id="PS50192">
    <property type="entry name" value="T_SNARE"/>
    <property type="match status" value="1"/>
</dbReference>
<dbReference type="PROSITE" id="PS50885">
    <property type="entry name" value="HAMP"/>
    <property type="match status" value="1"/>
</dbReference>
<evidence type="ECO:0000256" key="1">
    <source>
        <dbReference type="ARBA" id="ARBA00004429"/>
    </source>
</evidence>
<proteinExistence type="inferred from homology"/>
<evidence type="ECO:0000256" key="2">
    <source>
        <dbReference type="ARBA" id="ARBA00022519"/>
    </source>
</evidence>
<dbReference type="RefSeq" id="WP_238198161.1">
    <property type="nucleotide sequence ID" value="NZ_BPQZ01000022.1"/>
</dbReference>
<feature type="transmembrane region" description="Helical" evidence="6">
    <location>
        <begin position="187"/>
        <end position="208"/>
    </location>
</feature>
<comment type="similarity">
    <text evidence="4">Belongs to the methyl-accepting chemotaxis (MCP) protein family.</text>
</comment>
<evidence type="ECO:0000259" key="7">
    <source>
        <dbReference type="PROSITE" id="PS50111"/>
    </source>
</evidence>
<comment type="caution">
    <text evidence="10">The sequence shown here is derived from an EMBL/GenBank/DDBJ whole genome shotgun (WGS) entry which is preliminary data.</text>
</comment>
<dbReference type="Pfam" id="PF12729">
    <property type="entry name" value="4HB_MCP_1"/>
    <property type="match status" value="1"/>
</dbReference>
<keyword evidence="6" id="KW-0472">Membrane</keyword>
<feature type="domain" description="HAMP" evidence="9">
    <location>
        <begin position="208"/>
        <end position="261"/>
    </location>
</feature>
<dbReference type="InterPro" id="IPR003660">
    <property type="entry name" value="HAMP_dom"/>
</dbReference>